<protein>
    <recommendedName>
        <fullName evidence="2">Heterokaryon incompatibility domain-containing protein</fullName>
    </recommendedName>
</protein>
<dbReference type="Pfam" id="PF26639">
    <property type="entry name" value="Het-6_barrel"/>
    <property type="match status" value="1"/>
</dbReference>
<organism evidence="3">
    <name type="scientific">Bionectria ochroleuca</name>
    <name type="common">Gliocladium roseum</name>
    <dbReference type="NCBI Taxonomy" id="29856"/>
    <lineage>
        <taxon>Eukaryota</taxon>
        <taxon>Fungi</taxon>
        <taxon>Dikarya</taxon>
        <taxon>Ascomycota</taxon>
        <taxon>Pezizomycotina</taxon>
        <taxon>Sordariomycetes</taxon>
        <taxon>Hypocreomycetidae</taxon>
        <taxon>Hypocreales</taxon>
        <taxon>Bionectriaceae</taxon>
        <taxon>Clonostachys</taxon>
    </lineage>
</organism>
<reference evidence="3" key="1">
    <citation type="submission" date="2015-01" db="EMBL/GenBank/DDBJ databases">
        <authorList>
            <person name="Durling Mikael"/>
        </authorList>
    </citation>
    <scope>NUCLEOTIDE SEQUENCE</scope>
</reference>
<feature type="compositionally biased region" description="Polar residues" evidence="1">
    <location>
        <begin position="244"/>
        <end position="257"/>
    </location>
</feature>
<evidence type="ECO:0000256" key="1">
    <source>
        <dbReference type="SAM" id="MobiDB-lite"/>
    </source>
</evidence>
<gene>
    <name evidence="3" type="ORF">BN869_000005778_1</name>
</gene>
<feature type="compositionally biased region" description="Polar residues" evidence="1">
    <location>
        <begin position="119"/>
        <end position="130"/>
    </location>
</feature>
<evidence type="ECO:0000259" key="2">
    <source>
        <dbReference type="Pfam" id="PF06985"/>
    </source>
</evidence>
<dbReference type="Pfam" id="PF06985">
    <property type="entry name" value="HET"/>
    <property type="match status" value="1"/>
</dbReference>
<name>A0A0B7K513_BIOOC</name>
<sequence length="849" mass="95765">MQESSSSNRATAMSSSSDWVVPEIPAIQPPRSRRMSTKRAPYPAKRQQAPIVQYAENDELPRPPSARPPSAQRASWHATGPTAPYYDSRLAIPFHPSPYAPSDQAYPAPPFDDERETEGNWNGWNAQPYNDNPAAHVADGPTASRYPRSPPDEPPANYLDSRRLVPNDQITRSYRGGRLEDSRPPLTRPQSARPPREPWHDGRPQDSQFQRPKNRDRSFSVEDRARSQLQEAAFDSVSRHAASRISNTSSMQTSTGETQFQYRPITGTEFRLLRLLPASMSTIKCEILHASLDTDPEIQKYTAISYAWGDIEPNMKVEVDRCSVLITPSLHGALKRLRQQDKSIMVWADALCIDQKNKAEQSQQISMMTSIYGSAESVAVWLGDGSDNSDLAIDLIQGVFNSDNDGAVSRIISAERFTAHFTALVKLFEREFWDRLWVVQEILNAQMVTVYCGNSSVSWEVLQGASIIFQQHEKDLRVQFPRGKTKGSRRGLSYAHVLASCGPASLELLRVSPEEEIISLLGVLRVCRPKLAAEPRDKVFGVLGILPAETSFHFPPNYGSSLREVYTNVVDLILHTTRRLDVICEAIYFPVYTSSVKLPSWVPDWSHIPSTAGLGTSYGFNAASEVDAEFQFMDAPHRSLLRISAIYLDQVDMRGVAVGTFCSVDDYLMAFLHWRAKLLSRYQSSEGKTYNMKKIDEAFCRTLCLGQEPSLNLRHSWTEICYHIFASLIRDRLPHLHLDNELEKYLFIDQELAPETSRMLIQENCASRMEGRCFFTTKRGLMGIGSGFMKDGDIICVPLGCKTPIIIRPEADSNQYRLIGDAYVDKYMDGKAVKEWKSDRKKLISYVLQ</sequence>
<feature type="region of interest" description="Disordered" evidence="1">
    <location>
        <begin position="1"/>
        <end position="257"/>
    </location>
</feature>
<dbReference type="PANTHER" id="PTHR24148:SF73">
    <property type="entry name" value="HET DOMAIN PROTEIN (AFU_ORTHOLOGUE AFUA_8G01020)"/>
    <property type="match status" value="1"/>
</dbReference>
<accession>A0A0B7K513</accession>
<dbReference type="InterPro" id="IPR052895">
    <property type="entry name" value="HetReg/Transcr_Mod"/>
</dbReference>
<feature type="domain" description="Heterokaryon incompatibility" evidence="2">
    <location>
        <begin position="301"/>
        <end position="441"/>
    </location>
</feature>
<feature type="compositionally biased region" description="Low complexity" evidence="1">
    <location>
        <begin position="1"/>
        <end position="17"/>
    </location>
</feature>
<dbReference type="AlphaFoldDB" id="A0A0B7K513"/>
<proteinExistence type="predicted"/>
<dbReference type="InterPro" id="IPR010730">
    <property type="entry name" value="HET"/>
</dbReference>
<feature type="compositionally biased region" description="Basic and acidic residues" evidence="1">
    <location>
        <begin position="194"/>
        <end position="204"/>
    </location>
</feature>
<dbReference type="PANTHER" id="PTHR24148">
    <property type="entry name" value="ANKYRIN REPEAT DOMAIN-CONTAINING PROTEIN 39 HOMOLOG-RELATED"/>
    <property type="match status" value="1"/>
</dbReference>
<feature type="compositionally biased region" description="Basic and acidic residues" evidence="1">
    <location>
        <begin position="213"/>
        <end position="226"/>
    </location>
</feature>
<dbReference type="EMBL" id="CDPU01000015">
    <property type="protein sequence ID" value="CEO49721.1"/>
    <property type="molecule type" value="Genomic_DNA"/>
</dbReference>
<evidence type="ECO:0000313" key="3">
    <source>
        <dbReference type="EMBL" id="CEO49721.1"/>
    </source>
</evidence>